<feature type="compositionally biased region" description="Low complexity" evidence="1">
    <location>
        <begin position="74"/>
        <end position="128"/>
    </location>
</feature>
<feature type="region of interest" description="Disordered" evidence="1">
    <location>
        <begin position="1"/>
        <end position="144"/>
    </location>
</feature>
<name>A0A9P4WJ70_9PLEO</name>
<feature type="compositionally biased region" description="Basic residues" evidence="1">
    <location>
        <begin position="261"/>
        <end position="273"/>
    </location>
</feature>
<sequence length="487" mass="53285">MAPINMINIPRPGSDLSTALSFQRGPPAKRKAEATSCDKFNTTAKRQKTASYRPNPRAPAKTPRAAKAPRRPRASSAAIADTPVATDATPTPAPAATAARTSSSDSNTTAAAQSSTRQSSAASQTSSQVEAPRDSLSPPAYRPDACFTQAVPAPITPWAHNFPAPTPRFPRSLASCPVDWSKVAGLSADHIEAYELRAPWDPAPTAFNIVATQTRFLNGKGEQPVEEAVRKRFKKANAAIFERTGVYFYDSPQGLADWHVRKPKKPKKERSSRRTPTGTTAQTPIAQDIRWLHGYGEAAVYQGEVVAVQLQAPSDSRPCVRICDAKLIPAYDELITHEDMLGEDDKPYVEAIAPFLPFSAKAFDHWHSSVCLGRAHEFPKCTLICKQIDEDRYMLRVNSRAKKASAVLMLETYVVSQAMGTTKTSGMILEELKKTLNSPLPPALDDDEVRFLQYLPSNDPVREIVNRFRFRTTGSSPGSECASRTHL</sequence>
<dbReference type="OrthoDB" id="3791649at2759"/>
<feature type="region of interest" description="Disordered" evidence="1">
    <location>
        <begin position="258"/>
        <end position="281"/>
    </location>
</feature>
<feature type="compositionally biased region" description="Low complexity" evidence="1">
    <location>
        <begin position="53"/>
        <end position="66"/>
    </location>
</feature>
<evidence type="ECO:0000313" key="2">
    <source>
        <dbReference type="EMBL" id="KAF3034132.1"/>
    </source>
</evidence>
<dbReference type="Proteomes" id="UP000758155">
    <property type="component" value="Unassembled WGS sequence"/>
</dbReference>
<accession>A0A9P4WJ70</accession>
<dbReference type="EMBL" id="SWKV01000071">
    <property type="protein sequence ID" value="KAF3034132.1"/>
    <property type="molecule type" value="Genomic_DNA"/>
</dbReference>
<evidence type="ECO:0000313" key="3">
    <source>
        <dbReference type="Proteomes" id="UP000758155"/>
    </source>
</evidence>
<proteinExistence type="predicted"/>
<dbReference type="AlphaFoldDB" id="A0A9P4WJ70"/>
<organism evidence="2 3">
    <name type="scientific">Didymella heteroderae</name>
    <dbReference type="NCBI Taxonomy" id="1769908"/>
    <lineage>
        <taxon>Eukaryota</taxon>
        <taxon>Fungi</taxon>
        <taxon>Dikarya</taxon>
        <taxon>Ascomycota</taxon>
        <taxon>Pezizomycotina</taxon>
        <taxon>Dothideomycetes</taxon>
        <taxon>Pleosporomycetidae</taxon>
        <taxon>Pleosporales</taxon>
        <taxon>Pleosporineae</taxon>
        <taxon>Didymellaceae</taxon>
        <taxon>Didymella</taxon>
    </lineage>
</organism>
<reference evidence="2" key="1">
    <citation type="submission" date="2019-04" db="EMBL/GenBank/DDBJ databases">
        <title>Sequencing of skin fungus with MAO and IRED activity.</title>
        <authorList>
            <person name="Marsaioli A.J."/>
            <person name="Bonatto J.M.C."/>
            <person name="Reis Junior O."/>
        </authorList>
    </citation>
    <scope>NUCLEOTIDE SEQUENCE</scope>
    <source>
        <strain evidence="2">28M1</strain>
    </source>
</reference>
<feature type="compositionally biased region" description="Polar residues" evidence="1">
    <location>
        <begin position="38"/>
        <end position="52"/>
    </location>
</feature>
<protein>
    <submittedName>
        <fullName evidence="2">Uncharacterized protein</fullName>
    </submittedName>
</protein>
<comment type="caution">
    <text evidence="2">The sequence shown here is derived from an EMBL/GenBank/DDBJ whole genome shotgun (WGS) entry which is preliminary data.</text>
</comment>
<evidence type="ECO:0000256" key="1">
    <source>
        <dbReference type="SAM" id="MobiDB-lite"/>
    </source>
</evidence>
<gene>
    <name evidence="2" type="ORF">E8E12_001704</name>
</gene>
<keyword evidence="3" id="KW-1185">Reference proteome</keyword>